<evidence type="ECO:0000256" key="13">
    <source>
        <dbReference type="ARBA" id="ARBA00025569"/>
    </source>
</evidence>
<dbReference type="Proteomes" id="UP001316803">
    <property type="component" value="Unassembled WGS sequence"/>
</dbReference>
<evidence type="ECO:0000256" key="4">
    <source>
        <dbReference type="ARBA" id="ARBA00022448"/>
    </source>
</evidence>
<keyword evidence="12" id="KW-0325">Glycoprotein</keyword>
<dbReference type="FunFam" id="3.30.60.270:FF:000005">
    <property type="entry name" value="Sortilin"/>
    <property type="match status" value="2"/>
</dbReference>
<evidence type="ECO:0000256" key="12">
    <source>
        <dbReference type="ARBA" id="ARBA00023180"/>
    </source>
</evidence>
<feature type="compositionally biased region" description="Acidic residues" evidence="17">
    <location>
        <begin position="1482"/>
        <end position="1496"/>
    </location>
</feature>
<dbReference type="SMART" id="SM00602">
    <property type="entry name" value="VPS10"/>
    <property type="match status" value="2"/>
</dbReference>
<feature type="domain" description="VPS10" evidence="20">
    <location>
        <begin position="50"/>
        <end position="677"/>
    </location>
</feature>
<gene>
    <name evidence="21" type="primary">VPS10</name>
    <name evidence="21" type="ORF">OHC33_010700</name>
</gene>
<dbReference type="GO" id="GO:0006623">
    <property type="term" value="P:protein targeting to vacuole"/>
    <property type="evidence" value="ECO:0007669"/>
    <property type="project" value="TreeGrafter"/>
</dbReference>
<feature type="transmembrane region" description="Helical" evidence="18">
    <location>
        <begin position="1420"/>
        <end position="1442"/>
    </location>
</feature>
<evidence type="ECO:0000256" key="16">
    <source>
        <dbReference type="ARBA" id="ARBA00031902"/>
    </source>
</evidence>
<feature type="domain" description="VPS10" evidence="20">
    <location>
        <begin position="713"/>
        <end position="1349"/>
    </location>
</feature>
<proteinExistence type="predicted"/>
<evidence type="ECO:0000256" key="9">
    <source>
        <dbReference type="ARBA" id="ARBA00023034"/>
    </source>
</evidence>
<dbReference type="InterPro" id="IPR031778">
    <property type="entry name" value="Sortilin_N"/>
</dbReference>
<feature type="transmembrane region" description="Helical" evidence="18">
    <location>
        <begin position="1357"/>
        <end position="1381"/>
    </location>
</feature>
<dbReference type="GO" id="GO:0006895">
    <property type="term" value="P:Golgi to endosome transport"/>
    <property type="evidence" value="ECO:0007669"/>
    <property type="project" value="TreeGrafter"/>
</dbReference>
<dbReference type="SUPFAM" id="SSF110296">
    <property type="entry name" value="Oligoxyloglucan reducing end-specific cellobiohydrolase"/>
    <property type="match status" value="3"/>
</dbReference>
<dbReference type="PANTHER" id="PTHR12106">
    <property type="entry name" value="SORTILIN RELATED"/>
    <property type="match status" value="1"/>
</dbReference>
<dbReference type="Pfam" id="PF15902">
    <property type="entry name" value="Sortilin-Vps10"/>
    <property type="match status" value="2"/>
</dbReference>
<evidence type="ECO:0000256" key="6">
    <source>
        <dbReference type="ARBA" id="ARBA00022737"/>
    </source>
</evidence>
<dbReference type="GO" id="GO:0006896">
    <property type="term" value="P:Golgi to vacuole transport"/>
    <property type="evidence" value="ECO:0007669"/>
    <property type="project" value="TreeGrafter"/>
</dbReference>
<dbReference type="EMBL" id="JAKLMC020000050">
    <property type="protein sequence ID" value="KAK5948266.1"/>
    <property type="molecule type" value="Genomic_DNA"/>
</dbReference>
<evidence type="ECO:0000256" key="7">
    <source>
        <dbReference type="ARBA" id="ARBA00022927"/>
    </source>
</evidence>
<dbReference type="GO" id="GO:0005829">
    <property type="term" value="C:cytosol"/>
    <property type="evidence" value="ECO:0007669"/>
    <property type="project" value="GOC"/>
</dbReference>
<dbReference type="Pfam" id="PF15901">
    <property type="entry name" value="Sortilin_C"/>
    <property type="match status" value="2"/>
</dbReference>
<evidence type="ECO:0000256" key="5">
    <source>
        <dbReference type="ARBA" id="ARBA00022692"/>
    </source>
</evidence>
<dbReference type="PANTHER" id="PTHR12106:SF27">
    <property type="entry name" value="SORTILIN-RELATED RECEPTOR"/>
    <property type="match status" value="1"/>
</dbReference>
<organism evidence="21 22">
    <name type="scientific">Knufia fluminis</name>
    <dbReference type="NCBI Taxonomy" id="191047"/>
    <lineage>
        <taxon>Eukaryota</taxon>
        <taxon>Fungi</taxon>
        <taxon>Dikarya</taxon>
        <taxon>Ascomycota</taxon>
        <taxon>Pezizomycotina</taxon>
        <taxon>Eurotiomycetes</taxon>
        <taxon>Chaetothyriomycetidae</taxon>
        <taxon>Chaetothyriales</taxon>
        <taxon>Trichomeriaceae</taxon>
        <taxon>Knufia</taxon>
    </lineage>
</organism>
<feature type="compositionally biased region" description="Basic and acidic residues" evidence="17">
    <location>
        <begin position="1465"/>
        <end position="1477"/>
    </location>
</feature>
<dbReference type="Gene3D" id="3.30.60.270">
    <property type="match status" value="2"/>
</dbReference>
<comment type="function">
    <text evidence="13">Functions as a sorting receptor in the Golgi compartment required for the intracellular sorting and delivery of soluble vacuolar proteins, like carboxypeptidase Y (CPY) and proteinase A. Executes multiple rounds of sorting by cycling between the late Golgi and a prevacuolar endosome-like compartment.</text>
</comment>
<keyword evidence="8 18" id="KW-1133">Transmembrane helix</keyword>
<dbReference type="Gene3D" id="2.130.10.10">
    <property type="entry name" value="YVTN repeat-like/Quinoprotein amine dehydrogenase"/>
    <property type="match status" value="2"/>
</dbReference>
<dbReference type="GO" id="GO:0005794">
    <property type="term" value="C:Golgi apparatus"/>
    <property type="evidence" value="ECO:0007669"/>
    <property type="project" value="UniProtKB-SubCell"/>
</dbReference>
<accession>A0AAN8EYD4</accession>
<feature type="region of interest" description="Disordered" evidence="17">
    <location>
        <begin position="1458"/>
        <end position="1496"/>
    </location>
</feature>
<evidence type="ECO:0000256" key="17">
    <source>
        <dbReference type="SAM" id="MobiDB-lite"/>
    </source>
</evidence>
<comment type="subcellular location">
    <subcellularLocation>
        <location evidence="1">Golgi apparatus</location>
        <location evidence="1">trans-Golgi network membrane</location>
        <topology evidence="1">Multi-pass membrane protein</topology>
    </subcellularLocation>
    <subcellularLocation>
        <location evidence="2">Prevacuolar compartment membrane</location>
        <topology evidence="2">Multi-pass membrane protein</topology>
    </subcellularLocation>
</comment>
<sequence length="1496" mass="167344">MILRNLVGSAISLLIILSFAPIATLAKKDGPTISKTKFETTLGNVFYLDDSNVILAHDADRLNVWRSSDAGETWDLIEDAEGEAFDVYPHPWDNQRAYILGLAADHWVTTNQGKTWSKWSSGHQAARLLGGRPFSFHARDPSKVIWNGEDCSGGFFDVCSTLSYYTEDDFAHVTTLTKGVPGGCVWAVQTPTFGEEYADEIDNRVYCVRSGKNSIFGRDYRLTGSDDYFQSDDGVEPAMNEGRAVEGVLSVAAVKNYMVVATKGEGTDELALFVTDDTVTWHRAEFDRHRILEEAYTILESTNYSMQVDVLGSRNAYGMGHLFSSNSNGTYFTKNIDYTNRNVFGNVDFEKVANIQGVILVNTVKNWKEVQTSTKAEKEVISQISFDDGRTFQGLLADGESLHLHSITEAKMGGRIFSSPAPGILMGVGNTGKTLRSWEEGDTWVSDDTGVTWVKALKEPHHYEFGNQGSVLVAIKSEEDTSHIQYSLNHGKEWHKADLNKKIRAKYITTVPDSTTLSFIVGGKHGSESDEEFYLFKVDFAGLHERTCGKNDFEDKWPARVDDKGKPSCIMGHKQFFRRRKGNADCVIDEVFKDPVPIFEPCECTVADFECDYNFERSEDRKECIPVKPLSVPEDACNDPSDTFLGTSGWRKIPGNECKGGENLAKEIERPCTDTLKRPPSGKVVAEKTPFSATGFSQWFYLERGTSSTGDDETIIMLTTEQDIYITRDHGKTWAPILEGEPITGIVPNPNFHDSVYFLTGSDEVFCTVDRGDRFESFYAPKPPSMNGLPVLKFHPDYKDWLLWSGQERAQERTNIYYSKDRGDNWNTLVRGSRRCDYIHRADKDELIFCERYEREDPDTGTLQLLSSDNFFAKEELIYENILDFATMNEFIIVAQKKEDQGLQVDASVDGATFAQAQFPRNFFVKHQQAYTVMDSSTHAVFLHVTVNPAQDREYGTIIKSNSNGTNYVKVLDNVNRDHPGYVDFEKMPGLEGVAMVNVVSNVEKVDGGEKKKLKSMISHNDGSDWTLLPPPKQDADGRNYKCVKTDQKATEDCSLHVHSYTERRDKSTTFGSPTAVGLMMAVGNVGPQLDRKDGESTDTFITSDAGITWKSVKKGSYMWEYGDQGSIIVIVAEDRPTRSVFYTLDEGDTWIEFEFSPEVDMEISFITTVPSDTSRNFLLWGREVGPNNKGGVTTVNLDFSGLEERSRQCELDENEPEKSKDYYLWEPRHPFQKENCLFGHVAQYHRKRREAQCYNGPRLEDGPHNIVQNCTCSRQDFECDFNYQRQPDGTCALVEGYEPPDHSAVCKNEPGAKVWWEPTGYRKIPLSTCSGGQELDKIEEKPCPGFEEEYERRHGLGGFAVFMIVIVSLGAAGGIGYWVWDQYNKRGGLAGMGFGQIRLGESLSAIPGGQGRSSGESPLIAMPVAIIAGVVAVAKTLPLLVSSLFRSAKGYVPVGGGSSAGPYRSRDSFASRRQDYSDPAFVEDDELLGDDEEEV</sequence>
<keyword evidence="6" id="KW-0677">Repeat</keyword>
<dbReference type="Gene3D" id="2.10.70.80">
    <property type="match status" value="2"/>
</dbReference>
<protein>
    <recommendedName>
        <fullName evidence="3">Vacuolar protein sorting/targeting protein 10</fullName>
    </recommendedName>
    <alternativeName>
        <fullName evidence="15">Carboxypeptidase Y receptor</fullName>
    </alternativeName>
    <alternativeName>
        <fullName evidence="14 16">Sortilin VPS10</fullName>
    </alternativeName>
</protein>
<keyword evidence="10 18" id="KW-0472">Membrane</keyword>
<evidence type="ECO:0000256" key="11">
    <source>
        <dbReference type="ARBA" id="ARBA00023170"/>
    </source>
</evidence>
<keyword evidence="4" id="KW-0813">Transport</keyword>
<keyword evidence="19" id="KW-0732">Signal</keyword>
<evidence type="ECO:0000256" key="8">
    <source>
        <dbReference type="ARBA" id="ARBA00022989"/>
    </source>
</evidence>
<evidence type="ECO:0000256" key="3">
    <source>
        <dbReference type="ARBA" id="ARBA00015369"/>
    </source>
</evidence>
<dbReference type="InterPro" id="IPR031777">
    <property type="entry name" value="Sortilin_C"/>
</dbReference>
<dbReference type="InterPro" id="IPR015943">
    <property type="entry name" value="WD40/YVTN_repeat-like_dom_sf"/>
</dbReference>
<evidence type="ECO:0000256" key="10">
    <source>
        <dbReference type="ARBA" id="ARBA00023136"/>
    </source>
</evidence>
<feature type="chain" id="PRO_5042823869" description="Vacuolar protein sorting/targeting protein 10" evidence="19">
    <location>
        <begin position="27"/>
        <end position="1496"/>
    </location>
</feature>
<feature type="signal peptide" evidence="19">
    <location>
        <begin position="1"/>
        <end position="26"/>
    </location>
</feature>
<evidence type="ECO:0000256" key="14">
    <source>
        <dbReference type="ARBA" id="ARBA00031250"/>
    </source>
</evidence>
<comment type="caution">
    <text evidence="21">The sequence shown here is derived from an EMBL/GenBank/DDBJ whole genome shotgun (WGS) entry which is preliminary data.</text>
</comment>
<evidence type="ECO:0000256" key="18">
    <source>
        <dbReference type="SAM" id="Phobius"/>
    </source>
</evidence>
<evidence type="ECO:0000259" key="20">
    <source>
        <dbReference type="SMART" id="SM00602"/>
    </source>
</evidence>
<keyword evidence="5 18" id="KW-0812">Transmembrane</keyword>
<keyword evidence="11" id="KW-0675">Receptor</keyword>
<evidence type="ECO:0000313" key="22">
    <source>
        <dbReference type="Proteomes" id="UP001316803"/>
    </source>
</evidence>
<keyword evidence="7" id="KW-0653">Protein transport</keyword>
<evidence type="ECO:0000313" key="21">
    <source>
        <dbReference type="EMBL" id="KAK5948266.1"/>
    </source>
</evidence>
<keyword evidence="9" id="KW-0333">Golgi apparatus</keyword>
<evidence type="ECO:0000256" key="15">
    <source>
        <dbReference type="ARBA" id="ARBA00031354"/>
    </source>
</evidence>
<evidence type="ECO:0000256" key="2">
    <source>
        <dbReference type="ARBA" id="ARBA00004488"/>
    </source>
</evidence>
<keyword evidence="22" id="KW-1185">Reference proteome</keyword>
<reference evidence="21 22" key="1">
    <citation type="submission" date="2022-12" db="EMBL/GenBank/DDBJ databases">
        <title>Genomic features and morphological characterization of a novel Knufia sp. strain isolated from spacecraft assembly facility.</title>
        <authorList>
            <person name="Teixeira M."/>
            <person name="Chander A.M."/>
            <person name="Stajich J.E."/>
            <person name="Venkateswaran K."/>
        </authorList>
    </citation>
    <scope>NUCLEOTIDE SEQUENCE [LARGE SCALE GENOMIC DNA]</scope>
    <source>
        <strain evidence="21 22">FJI-L2-BK-P2</strain>
    </source>
</reference>
<evidence type="ECO:0000256" key="1">
    <source>
        <dbReference type="ARBA" id="ARBA00004166"/>
    </source>
</evidence>
<evidence type="ECO:0000256" key="19">
    <source>
        <dbReference type="SAM" id="SignalP"/>
    </source>
</evidence>
<dbReference type="GO" id="GO:0016020">
    <property type="term" value="C:membrane"/>
    <property type="evidence" value="ECO:0007669"/>
    <property type="project" value="InterPro"/>
</dbReference>
<dbReference type="InterPro" id="IPR006581">
    <property type="entry name" value="VPS10"/>
</dbReference>
<name>A0AAN8EYD4_9EURO</name>
<dbReference type="InterPro" id="IPR050310">
    <property type="entry name" value="VPS10-sortilin"/>
</dbReference>